<proteinExistence type="predicted"/>
<feature type="region of interest" description="Disordered" evidence="1">
    <location>
        <begin position="107"/>
        <end position="132"/>
    </location>
</feature>
<dbReference type="InterPro" id="IPR036513">
    <property type="entry name" value="STAS_dom_sf"/>
</dbReference>
<evidence type="ECO:0000313" key="4">
    <source>
        <dbReference type="Proteomes" id="UP001519310"/>
    </source>
</evidence>
<dbReference type="PROSITE" id="PS50801">
    <property type="entry name" value="STAS"/>
    <property type="match status" value="1"/>
</dbReference>
<feature type="domain" description="STAS" evidence="2">
    <location>
        <begin position="1"/>
        <end position="109"/>
    </location>
</feature>
<reference evidence="3 4" key="1">
    <citation type="submission" date="2021-03" db="EMBL/GenBank/DDBJ databases">
        <title>Genomic Encyclopedia of Type Strains, Phase IV (KMG-IV): sequencing the most valuable type-strain genomes for metagenomic binning, comparative biology and taxonomic classification.</title>
        <authorList>
            <person name="Goeker M."/>
        </authorList>
    </citation>
    <scope>NUCLEOTIDE SEQUENCE [LARGE SCALE GENOMIC DNA]</scope>
    <source>
        <strain evidence="3 4">DSM 40526</strain>
    </source>
</reference>
<evidence type="ECO:0000259" key="2">
    <source>
        <dbReference type="PROSITE" id="PS50801"/>
    </source>
</evidence>
<dbReference type="EMBL" id="JAGGLQ010000001">
    <property type="protein sequence ID" value="MBP2034840.1"/>
    <property type="molecule type" value="Genomic_DNA"/>
</dbReference>
<organism evidence="3 4">
    <name type="scientific">Streptomyces avidinii</name>
    <dbReference type="NCBI Taxonomy" id="1895"/>
    <lineage>
        <taxon>Bacteria</taxon>
        <taxon>Bacillati</taxon>
        <taxon>Actinomycetota</taxon>
        <taxon>Actinomycetes</taxon>
        <taxon>Kitasatosporales</taxon>
        <taxon>Streptomycetaceae</taxon>
        <taxon>Streptomyces</taxon>
    </lineage>
</organism>
<sequence length="132" mass="14367">MVVTPVGELDAASGWALAAVHTALDHDVAAVACDMRRLSFLDVVGLHHLLGLARYTGSQGVALFAYNWQRQPQQLLDFTDELLLDSAQDSRAAPTRLLRRTLREATEAARATGAARAGTAGRRRQHARGRPR</sequence>
<comment type="caution">
    <text evidence="3">The sequence shown here is derived from an EMBL/GenBank/DDBJ whole genome shotgun (WGS) entry which is preliminary data.</text>
</comment>
<dbReference type="Gene3D" id="3.30.750.24">
    <property type="entry name" value="STAS domain"/>
    <property type="match status" value="1"/>
</dbReference>
<name>A0ABS4KXS0_STRAV</name>
<accession>A0ABS4KXS0</accession>
<dbReference type="SUPFAM" id="SSF52091">
    <property type="entry name" value="SpoIIaa-like"/>
    <property type="match status" value="1"/>
</dbReference>
<evidence type="ECO:0000256" key="1">
    <source>
        <dbReference type="SAM" id="MobiDB-lite"/>
    </source>
</evidence>
<dbReference type="InterPro" id="IPR002645">
    <property type="entry name" value="STAS_dom"/>
</dbReference>
<feature type="compositionally biased region" description="Basic residues" evidence="1">
    <location>
        <begin position="121"/>
        <end position="132"/>
    </location>
</feature>
<dbReference type="Pfam" id="PF01740">
    <property type="entry name" value="STAS"/>
    <property type="match status" value="1"/>
</dbReference>
<gene>
    <name evidence="3" type="ORF">J2Z77_000624</name>
</gene>
<evidence type="ECO:0000313" key="3">
    <source>
        <dbReference type="EMBL" id="MBP2034840.1"/>
    </source>
</evidence>
<protein>
    <submittedName>
        <fullName evidence="3">Anti-anti-sigma regulatory factor</fullName>
    </submittedName>
</protein>
<dbReference type="Proteomes" id="UP001519310">
    <property type="component" value="Unassembled WGS sequence"/>
</dbReference>
<keyword evidence="4" id="KW-1185">Reference proteome</keyword>
<dbReference type="CDD" id="cd07043">
    <property type="entry name" value="STAS_anti-anti-sigma_factors"/>
    <property type="match status" value="1"/>
</dbReference>
<feature type="compositionally biased region" description="Low complexity" evidence="1">
    <location>
        <begin position="108"/>
        <end position="120"/>
    </location>
</feature>